<keyword evidence="13" id="KW-1185">Reference proteome</keyword>
<dbReference type="CDD" id="cd06579">
    <property type="entry name" value="TM_PBP1_transp_AraH_like"/>
    <property type="match status" value="1"/>
</dbReference>
<proteinExistence type="predicted"/>
<accession>A0A1D9P0F2</accession>
<dbReference type="Proteomes" id="UP000179284">
    <property type="component" value="Chromosome I"/>
</dbReference>
<evidence type="ECO:0000256" key="6">
    <source>
        <dbReference type="ARBA" id="ARBA00022692"/>
    </source>
</evidence>
<dbReference type="OrthoDB" id="9813906at2"/>
<dbReference type="InterPro" id="IPR001851">
    <property type="entry name" value="ABC_transp_permease"/>
</dbReference>
<gene>
    <name evidence="12" type="ORF">bhn_I0958</name>
</gene>
<feature type="transmembrane region" description="Helical" evidence="11">
    <location>
        <begin position="237"/>
        <end position="255"/>
    </location>
</feature>
<sequence length="396" mass="41874">MNKNSVLGFLKKNTMIIELIIVVAFFSWRTGGAILLPMNVSNLISQNAYVFVLATGMLLCILTGGNIDLSVGSVVCFVGAVGALLMVNYGVPVWVAIIIMICIGTLIGAFQGFWIAFVRIPPFIVTLAGMLAFRGLSNVALNGLTVSIKDKTTFVNLFGGGADCYVRDIFGGTNLNLTCLFGGILAASVLVLLQILSRSKKRASGYDLEPIWAFGAKLVALVAIILAFAYKLAQHKGIPTVFIWVLVVVIIYGYITSNTTVGRYFYAVGGNEKATKLSGIDTNKVYFLAYTNMGFLAALAGMITIARLTSAQPTYGQNYEMDAIGSCFIGGASAYGGIGTVPGVIVGAVLMGVINLGMSLMGVDANMQKVVKGAVLLAAVIFDVVSKRGGKFVVKN</sequence>
<comment type="subcellular location">
    <subcellularLocation>
        <location evidence="1">Cell membrane</location>
        <topology evidence="1">Multi-pass membrane protein</topology>
    </subcellularLocation>
</comment>
<keyword evidence="4" id="KW-0997">Cell inner membrane</keyword>
<organism evidence="12 13">
    <name type="scientific">Butyrivibrio hungatei</name>
    <dbReference type="NCBI Taxonomy" id="185008"/>
    <lineage>
        <taxon>Bacteria</taxon>
        <taxon>Bacillati</taxon>
        <taxon>Bacillota</taxon>
        <taxon>Clostridia</taxon>
        <taxon>Lachnospirales</taxon>
        <taxon>Lachnospiraceae</taxon>
        <taxon>Butyrivibrio</taxon>
    </lineage>
</organism>
<dbReference type="KEGG" id="bhu:bhn_I0958"/>
<evidence type="ECO:0000256" key="10">
    <source>
        <dbReference type="ARBA" id="ARBA00035686"/>
    </source>
</evidence>
<comment type="function">
    <text evidence="9">Part of the binding-protein-dependent transport system for D-xylose. Probably responsible for the translocation of the substrate across the membrane.</text>
</comment>
<keyword evidence="5" id="KW-0762">Sugar transport</keyword>
<feature type="transmembrane region" description="Helical" evidence="11">
    <location>
        <begin position="71"/>
        <end position="87"/>
    </location>
</feature>
<name>A0A1D9P0F2_9FIRM</name>
<evidence type="ECO:0000256" key="7">
    <source>
        <dbReference type="ARBA" id="ARBA00022989"/>
    </source>
</evidence>
<keyword evidence="2" id="KW-0813">Transport</keyword>
<protein>
    <recommendedName>
        <fullName evidence="10">Xylose transport system permease protein XylH</fullName>
    </recommendedName>
</protein>
<dbReference type="Pfam" id="PF02653">
    <property type="entry name" value="BPD_transp_2"/>
    <property type="match status" value="1"/>
</dbReference>
<dbReference type="GO" id="GO:0022857">
    <property type="term" value="F:transmembrane transporter activity"/>
    <property type="evidence" value="ECO:0007669"/>
    <property type="project" value="InterPro"/>
</dbReference>
<keyword evidence="8 11" id="KW-0472">Membrane</keyword>
<keyword evidence="7 11" id="KW-1133">Transmembrane helix</keyword>
<evidence type="ECO:0000313" key="13">
    <source>
        <dbReference type="Proteomes" id="UP000179284"/>
    </source>
</evidence>
<feature type="transmembrane region" description="Helical" evidence="11">
    <location>
        <begin position="327"/>
        <end position="350"/>
    </location>
</feature>
<evidence type="ECO:0000256" key="5">
    <source>
        <dbReference type="ARBA" id="ARBA00022597"/>
    </source>
</evidence>
<dbReference type="PANTHER" id="PTHR32196:SF32">
    <property type="entry name" value="XYLOSE TRANSPORT SYSTEM PERMEASE PROTEIN XYLH"/>
    <property type="match status" value="1"/>
</dbReference>
<dbReference type="NCBIfam" id="NF040906">
    <property type="entry name" value="GguB"/>
    <property type="match status" value="1"/>
</dbReference>
<evidence type="ECO:0000256" key="4">
    <source>
        <dbReference type="ARBA" id="ARBA00022519"/>
    </source>
</evidence>
<dbReference type="EMBL" id="CP017831">
    <property type="protein sequence ID" value="AOZ95992.1"/>
    <property type="molecule type" value="Genomic_DNA"/>
</dbReference>
<feature type="transmembrane region" description="Helical" evidence="11">
    <location>
        <begin position="285"/>
        <end position="306"/>
    </location>
</feature>
<feature type="transmembrane region" description="Helical" evidence="11">
    <location>
        <begin position="94"/>
        <end position="117"/>
    </location>
</feature>
<feature type="transmembrane region" description="Helical" evidence="11">
    <location>
        <begin position="175"/>
        <end position="196"/>
    </location>
</feature>
<feature type="transmembrane region" description="Helical" evidence="11">
    <location>
        <begin position="211"/>
        <end position="230"/>
    </location>
</feature>
<keyword evidence="6 11" id="KW-0812">Transmembrane</keyword>
<feature type="transmembrane region" description="Helical" evidence="11">
    <location>
        <begin position="48"/>
        <end position="65"/>
    </location>
</feature>
<evidence type="ECO:0000256" key="2">
    <source>
        <dbReference type="ARBA" id="ARBA00022448"/>
    </source>
</evidence>
<dbReference type="PANTHER" id="PTHR32196">
    <property type="entry name" value="ABC TRANSPORTER PERMEASE PROTEIN YPHD-RELATED-RELATED"/>
    <property type="match status" value="1"/>
</dbReference>
<feature type="transmembrane region" description="Helical" evidence="11">
    <location>
        <begin position="123"/>
        <end position="141"/>
    </location>
</feature>
<dbReference type="GO" id="GO:0005886">
    <property type="term" value="C:plasma membrane"/>
    <property type="evidence" value="ECO:0007669"/>
    <property type="project" value="UniProtKB-SubCell"/>
</dbReference>
<dbReference type="AlphaFoldDB" id="A0A1D9P0F2"/>
<evidence type="ECO:0000256" key="3">
    <source>
        <dbReference type="ARBA" id="ARBA00022475"/>
    </source>
</evidence>
<keyword evidence="3" id="KW-1003">Cell membrane</keyword>
<evidence type="ECO:0000256" key="8">
    <source>
        <dbReference type="ARBA" id="ARBA00023136"/>
    </source>
</evidence>
<feature type="transmembrane region" description="Helical" evidence="11">
    <location>
        <begin position="15"/>
        <end position="36"/>
    </location>
</feature>
<evidence type="ECO:0000256" key="11">
    <source>
        <dbReference type="SAM" id="Phobius"/>
    </source>
</evidence>
<reference evidence="13" key="1">
    <citation type="submission" date="2016-10" db="EMBL/GenBank/DDBJ databases">
        <title>The complete genome sequence of the rumen bacterium Butyrivibrio hungatei MB2003.</title>
        <authorList>
            <person name="Palevich N."/>
            <person name="Kelly W.J."/>
            <person name="Leahy S.C."/>
            <person name="Altermann E."/>
            <person name="Rakonjac J."/>
            <person name="Attwood G.T."/>
        </authorList>
    </citation>
    <scope>NUCLEOTIDE SEQUENCE [LARGE SCALE GENOMIC DNA]</scope>
    <source>
        <strain evidence="13">MB2003</strain>
    </source>
</reference>
<evidence type="ECO:0000256" key="9">
    <source>
        <dbReference type="ARBA" id="ARBA00035611"/>
    </source>
</evidence>
<evidence type="ECO:0000256" key="1">
    <source>
        <dbReference type="ARBA" id="ARBA00004651"/>
    </source>
</evidence>
<evidence type="ECO:0000313" key="12">
    <source>
        <dbReference type="EMBL" id="AOZ95992.1"/>
    </source>
</evidence>